<dbReference type="InterPro" id="IPR042099">
    <property type="entry name" value="ANL_N_sf"/>
</dbReference>
<reference evidence="5 6" key="1">
    <citation type="submission" date="2020-04" db="EMBL/GenBank/DDBJ databases">
        <authorList>
            <person name="Klaysubun C."/>
            <person name="Duangmal K."/>
            <person name="Lipun K."/>
        </authorList>
    </citation>
    <scope>NUCLEOTIDE SEQUENCE [LARGE SCALE GENOMIC DNA]</scope>
    <source>
        <strain evidence="5 6">K10HN5</strain>
    </source>
</reference>
<accession>A0ABX1SD80</accession>
<comment type="similarity">
    <text evidence="1">Belongs to the ATP-dependent AMP-binding enzyme family.</text>
</comment>
<dbReference type="Pfam" id="PF00501">
    <property type="entry name" value="AMP-binding"/>
    <property type="match status" value="1"/>
</dbReference>
<dbReference type="InterPro" id="IPR020845">
    <property type="entry name" value="AMP-binding_CS"/>
</dbReference>
<dbReference type="GO" id="GO:0016874">
    <property type="term" value="F:ligase activity"/>
    <property type="evidence" value="ECO:0007669"/>
    <property type="project" value="UniProtKB-KW"/>
</dbReference>
<dbReference type="InterPro" id="IPR025110">
    <property type="entry name" value="AMP-bd_C"/>
</dbReference>
<dbReference type="InterPro" id="IPR000873">
    <property type="entry name" value="AMP-dep_synth/lig_dom"/>
</dbReference>
<dbReference type="RefSeq" id="WP_169381669.1">
    <property type="nucleotide sequence ID" value="NZ_JAAXLA010000020.1"/>
</dbReference>
<dbReference type="Gene3D" id="3.30.300.30">
    <property type="match status" value="1"/>
</dbReference>
<comment type="caution">
    <text evidence="5">The sequence shown here is derived from an EMBL/GenBank/DDBJ whole genome shotgun (WGS) entry which is preliminary data.</text>
</comment>
<evidence type="ECO:0000259" key="4">
    <source>
        <dbReference type="Pfam" id="PF13193"/>
    </source>
</evidence>
<evidence type="ECO:0000313" key="6">
    <source>
        <dbReference type="Proteomes" id="UP000820669"/>
    </source>
</evidence>
<gene>
    <name evidence="5" type="ORF">HF526_13015</name>
</gene>
<dbReference type="SUPFAM" id="SSF56801">
    <property type="entry name" value="Acetyl-CoA synthetase-like"/>
    <property type="match status" value="1"/>
</dbReference>
<evidence type="ECO:0000259" key="3">
    <source>
        <dbReference type="Pfam" id="PF00501"/>
    </source>
</evidence>
<evidence type="ECO:0000256" key="1">
    <source>
        <dbReference type="ARBA" id="ARBA00006432"/>
    </source>
</evidence>
<dbReference type="PANTHER" id="PTHR43201">
    <property type="entry name" value="ACYL-COA SYNTHETASE"/>
    <property type="match status" value="1"/>
</dbReference>
<dbReference type="EMBL" id="JAAXLA010000020">
    <property type="protein sequence ID" value="NMH98224.1"/>
    <property type="molecule type" value="Genomic_DNA"/>
</dbReference>
<keyword evidence="2 5" id="KW-0436">Ligase</keyword>
<evidence type="ECO:0000313" key="5">
    <source>
        <dbReference type="EMBL" id="NMH98224.1"/>
    </source>
</evidence>
<dbReference type="PANTHER" id="PTHR43201:SF5">
    <property type="entry name" value="MEDIUM-CHAIN ACYL-COA LIGASE ACSF2, MITOCHONDRIAL"/>
    <property type="match status" value="1"/>
</dbReference>
<feature type="domain" description="AMP-binding enzyme C-terminal" evidence="4">
    <location>
        <begin position="446"/>
        <end position="516"/>
    </location>
</feature>
<sequence length="548" mass="58183">MTAPAKALSEIWGSTAVEAEYAGHPGLVLEPRPGSLGEMLSGTSRWAERTYLVQGERRISFAEFLAAIPRAGEILAGHGVGPGDHVLVIGYNSPDWVLALWGCWQLGAVPILGNRWWGDGEIRHALDVSGPALVLSDFPDPAAHGLDGAVPISDLAAAYAGEPLADLESVPRGLPVPDEDAPAVVIFTSGSSGAPKGVVLSHRSVVANQHNLLARSRRLPTDLDGDAPEPVTLVCTPLFHIGGISNLLTNLIIGGKLVLNEGRFDPAQILRLIETEKVQSFGGVPTMAIRVLEHPDFESYDLSSLRSWPLGGAPVPASLLERMARQLPQLERRGLGNTWGMSESGGFLTVAGNRDLAQRPSTVGRPYPVAELRIHEPDEAGTGEILVRSPTVMLGYLGIDDGTVDADGWLHTGDLGHLDSDGYLYLDGRSKEIVIRGGENIACAHVELALAQHPDVVEVAVFGTPHPDLGEELAAVVVHREGSVAPSPEGLREFLKGTLAYFAIPTRWSIRTERLPTLAGEKTDKKALKAEFAAAAGAGSDPDAMKRG</sequence>
<organism evidence="5 6">
    <name type="scientific">Pseudonocardia acidicola</name>
    <dbReference type="NCBI Taxonomy" id="2724939"/>
    <lineage>
        <taxon>Bacteria</taxon>
        <taxon>Bacillati</taxon>
        <taxon>Actinomycetota</taxon>
        <taxon>Actinomycetes</taxon>
        <taxon>Pseudonocardiales</taxon>
        <taxon>Pseudonocardiaceae</taxon>
        <taxon>Pseudonocardia</taxon>
    </lineage>
</organism>
<dbReference type="InterPro" id="IPR045851">
    <property type="entry name" value="AMP-bd_C_sf"/>
</dbReference>
<protein>
    <submittedName>
        <fullName evidence="5">Acyl--CoA ligase</fullName>
    </submittedName>
</protein>
<keyword evidence="6" id="KW-1185">Reference proteome</keyword>
<feature type="domain" description="AMP-dependent synthetase/ligase" evidence="3">
    <location>
        <begin position="45"/>
        <end position="397"/>
    </location>
</feature>
<evidence type="ECO:0000256" key="2">
    <source>
        <dbReference type="ARBA" id="ARBA00022598"/>
    </source>
</evidence>
<dbReference type="Pfam" id="PF13193">
    <property type="entry name" value="AMP-binding_C"/>
    <property type="match status" value="1"/>
</dbReference>
<dbReference type="Gene3D" id="3.40.50.12780">
    <property type="entry name" value="N-terminal domain of ligase-like"/>
    <property type="match status" value="1"/>
</dbReference>
<dbReference type="PROSITE" id="PS00455">
    <property type="entry name" value="AMP_BINDING"/>
    <property type="match status" value="1"/>
</dbReference>
<proteinExistence type="inferred from homology"/>
<name>A0ABX1SD80_9PSEU</name>
<dbReference type="Proteomes" id="UP000820669">
    <property type="component" value="Unassembled WGS sequence"/>
</dbReference>